<feature type="region of interest" description="Disordered" evidence="1">
    <location>
        <begin position="1883"/>
        <end position="1905"/>
    </location>
</feature>
<feature type="region of interest" description="Disordered" evidence="1">
    <location>
        <begin position="1663"/>
        <end position="1770"/>
    </location>
</feature>
<gene>
    <name evidence="2" type="ORF">PoB_002167800</name>
</gene>
<evidence type="ECO:0000313" key="3">
    <source>
        <dbReference type="Proteomes" id="UP000735302"/>
    </source>
</evidence>
<accession>A0AAV3ZKR6</accession>
<feature type="compositionally biased region" description="Low complexity" evidence="1">
    <location>
        <begin position="67"/>
        <end position="82"/>
    </location>
</feature>
<feature type="compositionally biased region" description="Low complexity" evidence="1">
    <location>
        <begin position="882"/>
        <end position="891"/>
    </location>
</feature>
<feature type="compositionally biased region" description="Basic and acidic residues" evidence="1">
    <location>
        <begin position="1983"/>
        <end position="2000"/>
    </location>
</feature>
<feature type="compositionally biased region" description="Polar residues" evidence="1">
    <location>
        <begin position="481"/>
        <end position="494"/>
    </location>
</feature>
<keyword evidence="3" id="KW-1185">Reference proteome</keyword>
<feature type="compositionally biased region" description="Low complexity" evidence="1">
    <location>
        <begin position="25"/>
        <end position="60"/>
    </location>
</feature>
<feature type="region of interest" description="Disordered" evidence="1">
    <location>
        <begin position="748"/>
        <end position="767"/>
    </location>
</feature>
<feature type="compositionally biased region" description="Polar residues" evidence="1">
    <location>
        <begin position="1883"/>
        <end position="1894"/>
    </location>
</feature>
<feature type="region of interest" description="Disordered" evidence="1">
    <location>
        <begin position="463"/>
        <end position="523"/>
    </location>
</feature>
<organism evidence="2 3">
    <name type="scientific">Plakobranchus ocellatus</name>
    <dbReference type="NCBI Taxonomy" id="259542"/>
    <lineage>
        <taxon>Eukaryota</taxon>
        <taxon>Metazoa</taxon>
        <taxon>Spiralia</taxon>
        <taxon>Lophotrochozoa</taxon>
        <taxon>Mollusca</taxon>
        <taxon>Gastropoda</taxon>
        <taxon>Heterobranchia</taxon>
        <taxon>Euthyneura</taxon>
        <taxon>Panpulmonata</taxon>
        <taxon>Sacoglossa</taxon>
        <taxon>Placobranchoidea</taxon>
        <taxon>Plakobranchidae</taxon>
        <taxon>Plakobranchus</taxon>
    </lineage>
</organism>
<feature type="region of interest" description="Disordered" evidence="1">
    <location>
        <begin position="1978"/>
        <end position="2022"/>
    </location>
</feature>
<protein>
    <submittedName>
        <fullName evidence="2">Uncharacterized protein</fullName>
    </submittedName>
</protein>
<feature type="compositionally biased region" description="Polar residues" evidence="1">
    <location>
        <begin position="1725"/>
        <end position="1734"/>
    </location>
</feature>
<proteinExistence type="predicted"/>
<feature type="compositionally biased region" description="Polar residues" evidence="1">
    <location>
        <begin position="1308"/>
        <end position="1322"/>
    </location>
</feature>
<evidence type="ECO:0000313" key="2">
    <source>
        <dbReference type="EMBL" id="GFN95172.1"/>
    </source>
</evidence>
<sequence>MESNNKWHPLIYNIDHTEVHQGHEQQLQQQQQSPPQQQQQPPQQQQRQQQQQPPRQQQQQLPPPPQQQQQQQRQGNLQNQGPSEFNIPYQSHGSRPYGSSDYATLLLQADPRFSNFTTSQMPASLGQDHRLSTGIDAQAASTNFRYERVGLENNGHMINVPQPRKPIAKKIDMRPVEFYFQDKHLFNSPFPDVVPKSSVNQTLPTSFPLDPIRPNGSHPFSTLHTPQALLYSMNPAVMAEPIPNFTINSESLLPHMTNAIPFSNNSIPYSLNALAHGVHLAPIPSATGLRYQNIAPNLHSSAYQTFNPSSHINIHPAFPQARDLQKTIGMHGKGEPAACGLNPVQRDTNGRSVKTGRKRKAPASKKSDRIRRRSDRERQNTVQSSELHSSTQPRENQNGHSQRMNLQSLHQSVRNDPQKACQHNFTAEQAIMPQVANTVGTNEEPRCVSKSVQKEPVDFSYTKSNPMINQQLERSRGADESCSSTEKASAQILDSKQPESDTTNKETATERACPNQRAKPQPNEDYNDILLRLKMIAETPVSNINVTSHSINSSHNNENKMLLHKTNSLNGDRKNDLPHSLAYSSVLAKNNELSHSLTSSLACARNNESTQSQATFSTFAKESDLPHSFIPSLPFSRENASSRSLASSSALIRENELPNFLAFSSAFARENELPHSFLPYSTFTMGNELPHSLASYSEFARKNELLQSLASSAAPIRGNQSRHFLACSSALGRENELPHFLASSSTITKENELPHSHAPSSSLTRGNELPHFLASSSSLTKGNELPYSLATSSTFNRGNELPHSLASSSTFVWGNELPHSLASSSTLIRGNELPHSLASSSALTKENELPHSLATSPTLTRENESPHSLASSSVLTKESESTHSLTSSSTLIRRNELPHPLASSSALTKENELPHSLAPSPALTRENESPHSLASSSTLIRGYELPYSLAPSSSTVPRENELPHSLASSPALTRENESRHSLTPSSALGRENESPNSLASFSVFEATVQLHGSDRETPVSEKSAGTNKDHVNENDDPVNIVLCTDQDSKPTKNISTTKLSSNSFNQLTSKIEAQLTKDKPEVLGEQYQSPESLPLIHSHNEDTKAQFTPTLNSIYGDKLPFKKRLENLMPTERTAAFALVGLAENDLSSSHKHSDKDQPHVHQTAGPSRTESTSENVSKESLSREKDLPRPDVCRSPEINNKKSEHFLKSTSNSVEIVHHVENLKEDGNSFMTSLQLSTELGKVNRKWYTMKKYGTNRGVNHHSDHEILKMSNEMKPSQQFPTDKVITNQHKERNVHTEAKHTAAVRPNTSWPASTSESTPDSIRRDNSTPGTVTDVTAPCSSDLTRSLNMTETSTGPCIESISSASYSQYISCKPYESELSMYNSGVGARNRQCQESTSCESILQNNQAKCLEGIYNLQTTRLKGGKNLSAERCNKNTGSTFKRWKIKGKTIKSRKTASDHSAVNATGVDETSDSPNLTMVGVETTSRIPLVNDSPLCSNNEIEIADTGYETTHGFDLLVTAIEKKEQSSSIHESARQDLFGFNHKTPTLNTGPNNISETDTNALDYRRTIEENQLQHCIKNENLKRINPKTNAKAFEEEKKSASKTDDALDNQNMLTALEIENTSDSDNIHERFLKQGQNNLPLRSDNTFDPKYHFLDKDSSVVTNNSSNNHDQYPESKKGKKEPFARSKEEISTLPLTVPAARENTSKIEPLPSLEEEKSTQSHTLSTESKNNSENKDRNSSDNKTDTLSDSDDLKQDPVKSNPAFEYYSDSSLNRLITPKLIDRYHSDFLKTFFLKKDNDEKDSMSSPEEITVYATNPRNSQQAACSKTLYKDSLDGKDIERNVKTLSYGYPSPSGNASTELCQNGKTTQSQYLMSSKNSACGSETSRPTHGSYKKPINTSNTTLSDTNLCGGTRLDETASISSTSSTSCSTSTSLETERRLDSVSCSVTLSSPESKADYSIINATDVEIQDVKKRHKANDNEVNSKTDRLPKRDSTSYLRDSKHKSKSECSNTPTFPLTKNLINIPDILAGTHVSVAQHDNQDSEDLENHPHGKSTETCLKGEPTATSSTKKQRNHEDSPEPPTLRPVVTGDDVFSSSLGHDFKTPILRRASHSSPDLLPSLYVMPHDILAERPQHKAPRRINADVICEG</sequence>
<dbReference type="EMBL" id="BLXT01002484">
    <property type="protein sequence ID" value="GFN95172.1"/>
    <property type="molecule type" value="Genomic_DNA"/>
</dbReference>
<reference evidence="2 3" key="1">
    <citation type="journal article" date="2021" name="Elife">
        <title>Chloroplast acquisition without the gene transfer in kleptoplastic sea slugs, Plakobranchus ocellatus.</title>
        <authorList>
            <person name="Maeda T."/>
            <person name="Takahashi S."/>
            <person name="Yoshida T."/>
            <person name="Shimamura S."/>
            <person name="Takaki Y."/>
            <person name="Nagai Y."/>
            <person name="Toyoda A."/>
            <person name="Suzuki Y."/>
            <person name="Arimoto A."/>
            <person name="Ishii H."/>
            <person name="Satoh N."/>
            <person name="Nishiyama T."/>
            <person name="Hasebe M."/>
            <person name="Maruyama T."/>
            <person name="Minagawa J."/>
            <person name="Obokata J."/>
            <person name="Shigenobu S."/>
        </authorList>
    </citation>
    <scope>NUCLEOTIDE SEQUENCE [LARGE SCALE GENOMIC DNA]</scope>
</reference>
<feature type="region of interest" description="Disordered" evidence="1">
    <location>
        <begin position="1"/>
        <end position="97"/>
    </location>
</feature>
<feature type="region of interest" description="Disordered" evidence="1">
    <location>
        <begin position="330"/>
        <end position="402"/>
    </location>
</feature>
<comment type="caution">
    <text evidence="2">The sequence shown here is derived from an EMBL/GenBank/DDBJ whole genome shotgun (WGS) entry which is preliminary data.</text>
</comment>
<feature type="compositionally biased region" description="Basic and acidic residues" evidence="1">
    <location>
        <begin position="1597"/>
        <end position="1610"/>
    </location>
</feature>
<feature type="compositionally biased region" description="Low complexity" evidence="1">
    <location>
        <begin position="1664"/>
        <end position="1673"/>
    </location>
</feature>
<feature type="region of interest" description="Disordered" evidence="1">
    <location>
        <begin position="2046"/>
        <end position="2094"/>
    </location>
</feature>
<feature type="region of interest" description="Disordered" evidence="1">
    <location>
        <begin position="950"/>
        <end position="994"/>
    </location>
</feature>
<feature type="region of interest" description="Disordered" evidence="1">
    <location>
        <begin position="1011"/>
        <end position="1036"/>
    </location>
</feature>
<feature type="region of interest" description="Disordered" evidence="1">
    <location>
        <begin position="838"/>
        <end position="937"/>
    </location>
</feature>
<feature type="compositionally biased region" description="Polar residues" evidence="1">
    <location>
        <begin position="463"/>
        <end position="472"/>
    </location>
</feature>
<feature type="compositionally biased region" description="Basic and acidic residues" evidence="1">
    <location>
        <begin position="1177"/>
        <end position="1207"/>
    </location>
</feature>
<feature type="compositionally biased region" description="Polar residues" evidence="1">
    <location>
        <begin position="853"/>
        <end position="874"/>
    </location>
</feature>
<feature type="compositionally biased region" description="Basic and acidic residues" evidence="1">
    <location>
        <begin position="1735"/>
        <end position="1762"/>
    </location>
</feature>
<feature type="region of interest" description="Disordered" evidence="1">
    <location>
        <begin position="1148"/>
        <end position="1207"/>
    </location>
</feature>
<feature type="compositionally biased region" description="Basic and acidic residues" evidence="1">
    <location>
        <begin position="1676"/>
        <end position="1695"/>
    </location>
</feature>
<feature type="compositionally biased region" description="Basic residues" evidence="1">
    <location>
        <begin position="354"/>
        <end position="373"/>
    </location>
</feature>
<evidence type="ECO:0000256" key="1">
    <source>
        <dbReference type="SAM" id="MobiDB-lite"/>
    </source>
</evidence>
<feature type="compositionally biased region" description="Basic and acidic residues" evidence="1">
    <location>
        <begin position="496"/>
        <end position="509"/>
    </location>
</feature>
<feature type="region of interest" description="Disordered" evidence="1">
    <location>
        <begin position="1593"/>
        <end position="1613"/>
    </location>
</feature>
<feature type="region of interest" description="Disordered" evidence="1">
    <location>
        <begin position="1294"/>
        <end position="1341"/>
    </location>
</feature>
<feature type="compositionally biased region" description="Polar residues" evidence="1">
    <location>
        <begin position="1329"/>
        <end position="1341"/>
    </location>
</feature>
<dbReference type="Proteomes" id="UP000735302">
    <property type="component" value="Unassembled WGS sequence"/>
</dbReference>
<feature type="compositionally biased region" description="Polar residues" evidence="1">
    <location>
        <begin position="380"/>
        <end position="402"/>
    </location>
</feature>
<name>A0AAV3ZKR6_9GAST</name>
<feature type="compositionally biased region" description="Polar residues" evidence="1">
    <location>
        <begin position="1165"/>
        <end position="1176"/>
    </location>
</feature>
<feature type="region of interest" description="Disordered" evidence="1">
    <location>
        <begin position="1457"/>
        <end position="1479"/>
    </location>
</feature>